<dbReference type="Gene3D" id="2.30.40.10">
    <property type="entry name" value="Urease, subunit C, domain 1"/>
    <property type="match status" value="1"/>
</dbReference>
<dbReference type="RefSeq" id="WP_318647361.1">
    <property type="nucleotide sequence ID" value="NZ_CP137852.1"/>
</dbReference>
<evidence type="ECO:0000259" key="3">
    <source>
        <dbReference type="Pfam" id="PF01979"/>
    </source>
</evidence>
<dbReference type="InterPro" id="IPR032466">
    <property type="entry name" value="Metal_Hydrolase"/>
</dbReference>
<comment type="similarity">
    <text evidence="1">Belongs to the metallo-dependent hydrolases superfamily. ATZ/TRZ family.</text>
</comment>
<dbReference type="PANTHER" id="PTHR43794">
    <property type="entry name" value="AMINOHYDROLASE SSNA-RELATED"/>
    <property type="match status" value="1"/>
</dbReference>
<dbReference type="Proteomes" id="UP001305521">
    <property type="component" value="Chromosome"/>
</dbReference>
<keyword evidence="5" id="KW-1185">Reference proteome</keyword>
<dbReference type="Pfam" id="PF01979">
    <property type="entry name" value="Amidohydro_1"/>
    <property type="match status" value="1"/>
</dbReference>
<name>A0ABZ0PCG8_9PROT</name>
<reference evidence="4 5" key="1">
    <citation type="submission" date="2023-11" db="EMBL/GenBank/DDBJ databases">
        <title>Arctic aerobic anoxygenic photoheterotroph Sediminicoccus rosea KRV36 adapts its photosynthesis to long days of polar summer.</title>
        <authorList>
            <person name="Tomasch J."/>
            <person name="Kopejtka K."/>
            <person name="Bily T."/>
            <person name="Gardiner A.T."/>
            <person name="Gardian Z."/>
            <person name="Shivaramu S."/>
            <person name="Koblizek M."/>
            <person name="Engelhardt F."/>
            <person name="Kaftan D."/>
        </authorList>
    </citation>
    <scope>NUCLEOTIDE SEQUENCE [LARGE SCALE GENOMIC DNA]</scope>
    <source>
        <strain evidence="4 5">R-30</strain>
    </source>
</reference>
<feature type="domain" description="Amidohydrolase-related" evidence="3">
    <location>
        <begin position="54"/>
        <end position="405"/>
    </location>
</feature>
<evidence type="ECO:0000256" key="2">
    <source>
        <dbReference type="ARBA" id="ARBA00022801"/>
    </source>
</evidence>
<protein>
    <submittedName>
        <fullName evidence="4">Amidohydrolase family protein</fullName>
    </submittedName>
</protein>
<dbReference type="InterPro" id="IPR006680">
    <property type="entry name" value="Amidohydro-rel"/>
</dbReference>
<gene>
    <name evidence="4" type="ORF">R9Z33_14870</name>
</gene>
<dbReference type="InterPro" id="IPR011059">
    <property type="entry name" value="Metal-dep_hydrolase_composite"/>
</dbReference>
<proteinExistence type="inferred from homology"/>
<keyword evidence="2" id="KW-0378">Hydrolase</keyword>
<accession>A0ABZ0PCG8</accession>
<evidence type="ECO:0000256" key="1">
    <source>
        <dbReference type="ARBA" id="ARBA00006745"/>
    </source>
</evidence>
<dbReference type="SUPFAM" id="SSF51556">
    <property type="entry name" value="Metallo-dependent hydrolases"/>
    <property type="match status" value="1"/>
</dbReference>
<evidence type="ECO:0000313" key="5">
    <source>
        <dbReference type="Proteomes" id="UP001305521"/>
    </source>
</evidence>
<organism evidence="4 5">
    <name type="scientific">Sediminicoccus rosea</name>
    <dbReference type="NCBI Taxonomy" id="1225128"/>
    <lineage>
        <taxon>Bacteria</taxon>
        <taxon>Pseudomonadati</taxon>
        <taxon>Pseudomonadota</taxon>
        <taxon>Alphaproteobacteria</taxon>
        <taxon>Acetobacterales</taxon>
        <taxon>Roseomonadaceae</taxon>
        <taxon>Sediminicoccus</taxon>
    </lineage>
</organism>
<dbReference type="EMBL" id="CP137852">
    <property type="protein sequence ID" value="WPB83383.1"/>
    <property type="molecule type" value="Genomic_DNA"/>
</dbReference>
<dbReference type="InterPro" id="IPR050287">
    <property type="entry name" value="MTA/SAH_deaminase"/>
</dbReference>
<sequence>MPHCDLLIEGVTLIPSAFEPPVTDARIAIAQGRFVAAEAGMTADRRLNLAGHLAVPGLINTHLHSALVMVRGTAEDMGFAPSYTKGVPQAQMLTPMEAVALARLGALEALLGGCTLINDVYVHARHTMPAIADLGLHVWGCNRLHDVDFDAVLEGSWEHSQAIGAAMLEEAEEMIARFHGQPRMGIQLAPHAPDTCSTPYLEQLRDLALRHDLGLQTHLCQSPAELKRVAEREGCTPVELLARLGMLHDRLVAAHCIHVTEADIAALGAARVHVAHIPKNNAASGRYAPTRALKDAGARITLATDNRHGDMVEAMRWGLCMGRIQTGRVEDSWQPEHMLHAATEAGAAAMGLGAELGRVAPGMLADLTIINLARPHLVPHNDPLGTLVHTGQGRDVSHVIVGGEVLVEDGRPTRCDMAEVMRDGAAAAAAVWARATG</sequence>
<dbReference type="SUPFAM" id="SSF51338">
    <property type="entry name" value="Composite domain of metallo-dependent hydrolases"/>
    <property type="match status" value="1"/>
</dbReference>
<evidence type="ECO:0000313" key="4">
    <source>
        <dbReference type="EMBL" id="WPB83383.1"/>
    </source>
</evidence>
<dbReference type="PANTHER" id="PTHR43794:SF11">
    <property type="entry name" value="AMIDOHYDROLASE-RELATED DOMAIN-CONTAINING PROTEIN"/>
    <property type="match status" value="1"/>
</dbReference>
<dbReference type="Gene3D" id="3.20.20.140">
    <property type="entry name" value="Metal-dependent hydrolases"/>
    <property type="match status" value="1"/>
</dbReference>